<dbReference type="InterPro" id="IPR027396">
    <property type="entry name" value="DsrEFH-like"/>
</dbReference>
<comment type="similarity">
    <text evidence="1">Belongs to the DsrF/TusC family.</text>
</comment>
<gene>
    <name evidence="2" type="ORF">MACH26_21490</name>
</gene>
<proteinExistence type="inferred from homology"/>
<dbReference type="EMBL" id="AP027272">
    <property type="protein sequence ID" value="BDX06628.1"/>
    <property type="molecule type" value="Genomic_DNA"/>
</dbReference>
<dbReference type="Gene3D" id="3.40.1260.10">
    <property type="entry name" value="DsrEFH-like"/>
    <property type="match status" value="1"/>
</dbReference>
<dbReference type="RefSeq" id="WP_338292638.1">
    <property type="nucleotide sequence ID" value="NZ_AP027272.1"/>
</dbReference>
<dbReference type="SUPFAM" id="SSF75169">
    <property type="entry name" value="DsrEFH-like"/>
    <property type="match status" value="1"/>
</dbReference>
<dbReference type="InterPro" id="IPR017462">
    <property type="entry name" value="Sulphur_relay_TusC/DsrF"/>
</dbReference>
<sequence length="118" mass="13025">MNKNLALLLTQSPFANSAGQDALDMAMVLGTFEIPSALFFLSDAVYQLQTVNVAKTGIKDFTKSFAALPFYDIEEIYVSELDLERRDIDASGLPDFVTPLAPLALADKLAEYKQVVRF</sequence>
<protein>
    <recommendedName>
        <fullName evidence="4">tRNA 5-methylaminomethyl-2-thiouridine synthase TusC</fullName>
    </recommendedName>
</protein>
<dbReference type="InterPro" id="IPR003787">
    <property type="entry name" value="Sulphur_relay_DsrE/F-like"/>
</dbReference>
<evidence type="ECO:0000256" key="1">
    <source>
        <dbReference type="ARBA" id="ARBA00005996"/>
    </source>
</evidence>
<dbReference type="KEGG" id="pmaw:MACH26_21490"/>
<dbReference type="PANTHER" id="PTHR38780">
    <property type="entry name" value="PROTEIN TUSC"/>
    <property type="match status" value="1"/>
</dbReference>
<dbReference type="PANTHER" id="PTHR38780:SF1">
    <property type="entry name" value="PROTEIN TUSC"/>
    <property type="match status" value="1"/>
</dbReference>
<organism evidence="2 3">
    <name type="scientific">Planctobacterium marinum</name>
    <dbReference type="NCBI Taxonomy" id="1631968"/>
    <lineage>
        <taxon>Bacteria</taxon>
        <taxon>Pseudomonadati</taxon>
        <taxon>Pseudomonadota</taxon>
        <taxon>Gammaproteobacteria</taxon>
        <taxon>Alteromonadales</taxon>
        <taxon>Alteromonadaceae</taxon>
        <taxon>Planctobacterium</taxon>
    </lineage>
</organism>
<reference evidence="2" key="1">
    <citation type="submission" date="2023-01" db="EMBL/GenBank/DDBJ databases">
        <title>Complete genome sequence of Planctobacterium marinum strain Dej080120_11.</title>
        <authorList>
            <person name="Ueki S."/>
            <person name="Maruyama F."/>
        </authorList>
    </citation>
    <scope>NUCLEOTIDE SEQUENCE</scope>
    <source>
        <strain evidence="2">Dej080120_11</strain>
    </source>
</reference>
<accession>A0AA48HVH7</accession>
<dbReference type="Proteomes" id="UP001333710">
    <property type="component" value="Chromosome"/>
</dbReference>
<keyword evidence="3" id="KW-1185">Reference proteome</keyword>
<evidence type="ECO:0008006" key="4">
    <source>
        <dbReference type="Google" id="ProtNLM"/>
    </source>
</evidence>
<evidence type="ECO:0000313" key="3">
    <source>
        <dbReference type="Proteomes" id="UP001333710"/>
    </source>
</evidence>
<dbReference type="AlphaFoldDB" id="A0AA48HVH7"/>
<name>A0AA48HVH7_9ALTE</name>
<dbReference type="Pfam" id="PF02635">
    <property type="entry name" value="DsrE"/>
    <property type="match status" value="1"/>
</dbReference>
<evidence type="ECO:0000313" key="2">
    <source>
        <dbReference type="EMBL" id="BDX06628.1"/>
    </source>
</evidence>